<evidence type="ECO:0000256" key="7">
    <source>
        <dbReference type="ARBA" id="ARBA00022989"/>
    </source>
</evidence>
<evidence type="ECO:0000256" key="9">
    <source>
        <dbReference type="ARBA" id="ARBA00023136"/>
    </source>
</evidence>
<feature type="domain" description="EGF-like" evidence="14">
    <location>
        <begin position="677"/>
        <end position="718"/>
    </location>
</feature>
<gene>
    <name evidence="15" type="primary">AUGUSTUS-3.0.2_07264</name>
    <name evidence="15" type="ORF">TcasGA2_TC007264</name>
</gene>
<dbReference type="Pfam" id="PF01414">
    <property type="entry name" value="DSL"/>
    <property type="match status" value="1"/>
</dbReference>
<dbReference type="InterPro" id="IPR001881">
    <property type="entry name" value="EGF-like_Ca-bd_dom"/>
</dbReference>
<comment type="subcellular location">
    <subcellularLocation>
        <location evidence="1">Membrane</location>
        <topology evidence="1">Single-pass type I membrane protein</topology>
    </subcellularLocation>
</comment>
<keyword evidence="5" id="KW-0677">Repeat</keyword>
<feature type="signal peptide" evidence="13">
    <location>
        <begin position="1"/>
        <end position="17"/>
    </location>
</feature>
<evidence type="ECO:0000256" key="8">
    <source>
        <dbReference type="ARBA" id="ARBA00023098"/>
    </source>
</evidence>
<evidence type="ECO:0000256" key="5">
    <source>
        <dbReference type="ARBA" id="ARBA00022737"/>
    </source>
</evidence>
<keyword evidence="3 12" id="KW-0245">EGF-like domain</keyword>
<dbReference type="eggNOG" id="KOG2624">
    <property type="taxonomic scope" value="Eukaryota"/>
</dbReference>
<dbReference type="STRING" id="7070.D2A0G9"/>
<evidence type="ECO:0000256" key="1">
    <source>
        <dbReference type="ARBA" id="ARBA00004479"/>
    </source>
</evidence>
<dbReference type="Proteomes" id="UP000007266">
    <property type="component" value="Linkage group 4"/>
</dbReference>
<dbReference type="GO" id="GO:0006629">
    <property type="term" value="P:lipid metabolic process"/>
    <property type="evidence" value="ECO:0000318"/>
    <property type="project" value="GO_Central"/>
</dbReference>
<dbReference type="EMBL" id="KQ971338">
    <property type="protein sequence ID" value="EFA01689.2"/>
    <property type="molecule type" value="Genomic_DNA"/>
</dbReference>
<evidence type="ECO:0000256" key="11">
    <source>
        <dbReference type="ARBA" id="ARBA00023180"/>
    </source>
</evidence>
<evidence type="ECO:0000313" key="16">
    <source>
        <dbReference type="Proteomes" id="UP000007266"/>
    </source>
</evidence>
<keyword evidence="11" id="KW-0325">Glycoprotein</keyword>
<dbReference type="InterPro" id="IPR002049">
    <property type="entry name" value="LE_dom"/>
</dbReference>
<dbReference type="SMART" id="SM00181">
    <property type="entry name" value="EGF"/>
    <property type="match status" value="7"/>
</dbReference>
<dbReference type="InterPro" id="IPR029058">
    <property type="entry name" value="AB_hydrolase_fold"/>
</dbReference>
<comment type="caution">
    <text evidence="12">Lacks conserved residue(s) required for the propagation of feature annotation.</text>
</comment>
<dbReference type="AlphaFoldDB" id="D2A0G9"/>
<reference evidence="15 16" key="1">
    <citation type="journal article" date="2008" name="Nature">
        <title>The genome of the model beetle and pest Tribolium castaneum.</title>
        <authorList>
            <consortium name="Tribolium Genome Sequencing Consortium"/>
            <person name="Richards S."/>
            <person name="Gibbs R.A."/>
            <person name="Weinstock G.M."/>
            <person name="Brown S.J."/>
            <person name="Denell R."/>
            <person name="Beeman R.W."/>
            <person name="Gibbs R."/>
            <person name="Beeman R.W."/>
            <person name="Brown S.J."/>
            <person name="Bucher G."/>
            <person name="Friedrich M."/>
            <person name="Grimmelikhuijzen C.J."/>
            <person name="Klingler M."/>
            <person name="Lorenzen M."/>
            <person name="Richards S."/>
            <person name="Roth S."/>
            <person name="Schroder R."/>
            <person name="Tautz D."/>
            <person name="Zdobnov E.M."/>
            <person name="Muzny D."/>
            <person name="Gibbs R.A."/>
            <person name="Weinstock G.M."/>
            <person name="Attaway T."/>
            <person name="Bell S."/>
            <person name="Buhay C.J."/>
            <person name="Chandrabose M.N."/>
            <person name="Chavez D."/>
            <person name="Clerk-Blankenburg K.P."/>
            <person name="Cree A."/>
            <person name="Dao M."/>
            <person name="Davis C."/>
            <person name="Chacko J."/>
            <person name="Dinh H."/>
            <person name="Dugan-Rocha S."/>
            <person name="Fowler G."/>
            <person name="Garner T.T."/>
            <person name="Garnes J."/>
            <person name="Gnirke A."/>
            <person name="Hawes A."/>
            <person name="Hernandez J."/>
            <person name="Hines S."/>
            <person name="Holder M."/>
            <person name="Hume J."/>
            <person name="Jhangiani S.N."/>
            <person name="Joshi V."/>
            <person name="Khan Z.M."/>
            <person name="Jackson L."/>
            <person name="Kovar C."/>
            <person name="Kowis A."/>
            <person name="Lee S."/>
            <person name="Lewis L.R."/>
            <person name="Margolis J."/>
            <person name="Morgan M."/>
            <person name="Nazareth L.V."/>
            <person name="Nguyen N."/>
            <person name="Okwuonu G."/>
            <person name="Parker D."/>
            <person name="Richards S."/>
            <person name="Ruiz S.J."/>
            <person name="Santibanez J."/>
            <person name="Savard J."/>
            <person name="Scherer S.E."/>
            <person name="Schneider B."/>
            <person name="Sodergren E."/>
            <person name="Tautz D."/>
            <person name="Vattahil S."/>
            <person name="Villasana D."/>
            <person name="White C.S."/>
            <person name="Wright R."/>
            <person name="Park Y."/>
            <person name="Beeman R.W."/>
            <person name="Lord J."/>
            <person name="Oppert B."/>
            <person name="Lorenzen M."/>
            <person name="Brown S."/>
            <person name="Wang L."/>
            <person name="Savard J."/>
            <person name="Tautz D."/>
            <person name="Richards S."/>
            <person name="Weinstock G."/>
            <person name="Gibbs R.A."/>
            <person name="Liu Y."/>
            <person name="Worley K."/>
            <person name="Weinstock G."/>
            <person name="Elsik C.G."/>
            <person name="Reese J.T."/>
            <person name="Elhaik E."/>
            <person name="Landan G."/>
            <person name="Graur D."/>
            <person name="Arensburger P."/>
            <person name="Atkinson P."/>
            <person name="Beeman R.W."/>
            <person name="Beidler J."/>
            <person name="Brown S.J."/>
            <person name="Demuth J.P."/>
            <person name="Drury D.W."/>
            <person name="Du Y.Z."/>
            <person name="Fujiwara H."/>
            <person name="Lorenzen M."/>
            <person name="Maselli V."/>
            <person name="Osanai M."/>
            <person name="Park Y."/>
            <person name="Robertson H.M."/>
            <person name="Tu Z."/>
            <person name="Wang J.J."/>
            <person name="Wang S."/>
            <person name="Richards S."/>
            <person name="Song H."/>
            <person name="Zhang L."/>
            <person name="Sodergren E."/>
            <person name="Werner D."/>
            <person name="Stanke M."/>
            <person name="Morgenstern B."/>
            <person name="Solovyev V."/>
            <person name="Kosarev P."/>
            <person name="Brown G."/>
            <person name="Chen H.C."/>
            <person name="Ermolaeva O."/>
            <person name="Hlavina W."/>
            <person name="Kapustin Y."/>
            <person name="Kiryutin B."/>
            <person name="Kitts P."/>
            <person name="Maglott D."/>
            <person name="Pruitt K."/>
            <person name="Sapojnikov V."/>
            <person name="Souvorov A."/>
            <person name="Mackey A.J."/>
            <person name="Waterhouse R.M."/>
            <person name="Wyder S."/>
            <person name="Zdobnov E.M."/>
            <person name="Zdobnov E.M."/>
            <person name="Wyder S."/>
            <person name="Kriventseva E.V."/>
            <person name="Kadowaki T."/>
            <person name="Bork P."/>
            <person name="Aranda M."/>
            <person name="Bao R."/>
            <person name="Beermann A."/>
            <person name="Berns N."/>
            <person name="Bolognesi R."/>
            <person name="Bonneton F."/>
            <person name="Bopp D."/>
            <person name="Brown S.J."/>
            <person name="Bucher G."/>
            <person name="Butts T."/>
            <person name="Chaumot A."/>
            <person name="Denell R.E."/>
            <person name="Ferrier D.E."/>
            <person name="Friedrich M."/>
            <person name="Gordon C.M."/>
            <person name="Jindra M."/>
            <person name="Klingler M."/>
            <person name="Lan Q."/>
            <person name="Lattorff H.M."/>
            <person name="Laudet V."/>
            <person name="von Levetsow C."/>
            <person name="Liu Z."/>
            <person name="Lutz R."/>
            <person name="Lynch J.A."/>
            <person name="da Fonseca R.N."/>
            <person name="Posnien N."/>
            <person name="Reuter R."/>
            <person name="Roth S."/>
            <person name="Savard J."/>
            <person name="Schinko J.B."/>
            <person name="Schmitt C."/>
            <person name="Schoppmeier M."/>
            <person name="Schroder R."/>
            <person name="Shippy T.D."/>
            <person name="Simonnet F."/>
            <person name="Marques-Souza H."/>
            <person name="Tautz D."/>
            <person name="Tomoyasu Y."/>
            <person name="Trauner J."/>
            <person name="Van der Zee M."/>
            <person name="Vervoort M."/>
            <person name="Wittkopp N."/>
            <person name="Wimmer E.A."/>
            <person name="Yang X."/>
            <person name="Jones A.K."/>
            <person name="Sattelle D.B."/>
            <person name="Ebert P.R."/>
            <person name="Nelson D."/>
            <person name="Scott J.G."/>
            <person name="Beeman R.W."/>
            <person name="Muthukrishnan S."/>
            <person name="Kramer K.J."/>
            <person name="Arakane Y."/>
            <person name="Beeman R.W."/>
            <person name="Zhu Q."/>
            <person name="Hogenkamp D."/>
            <person name="Dixit R."/>
            <person name="Oppert B."/>
            <person name="Jiang H."/>
            <person name="Zou Z."/>
            <person name="Marshall J."/>
            <person name="Elpidina E."/>
            <person name="Vinokurov K."/>
            <person name="Oppert C."/>
            <person name="Zou Z."/>
            <person name="Evans J."/>
            <person name="Lu Z."/>
            <person name="Zhao P."/>
            <person name="Sumathipala N."/>
            <person name="Altincicek B."/>
            <person name="Vilcinskas A."/>
            <person name="Williams M."/>
            <person name="Hultmark D."/>
            <person name="Hetru C."/>
            <person name="Jiang H."/>
            <person name="Grimmelikhuijzen C.J."/>
            <person name="Hauser F."/>
            <person name="Cazzamali G."/>
            <person name="Williamson M."/>
            <person name="Park Y."/>
            <person name="Li B."/>
            <person name="Tanaka Y."/>
            <person name="Predel R."/>
            <person name="Neupert S."/>
            <person name="Schachtner J."/>
            <person name="Verleyen P."/>
            <person name="Raible F."/>
            <person name="Bork P."/>
            <person name="Friedrich M."/>
            <person name="Walden K.K."/>
            <person name="Robertson H.M."/>
            <person name="Angeli S."/>
            <person name="Foret S."/>
            <person name="Bucher G."/>
            <person name="Schuetz S."/>
            <person name="Maleszka R."/>
            <person name="Wimmer E.A."/>
            <person name="Beeman R.W."/>
            <person name="Lorenzen M."/>
            <person name="Tomoyasu Y."/>
            <person name="Miller S.C."/>
            <person name="Grossmann D."/>
            <person name="Bucher G."/>
        </authorList>
    </citation>
    <scope>NUCLEOTIDE SEQUENCE [LARGE SCALE GENOMIC DNA]</scope>
    <source>
        <strain evidence="15 16">Georgia GA2</strain>
    </source>
</reference>
<accession>D2A0G9</accession>
<keyword evidence="7" id="KW-1133">Transmembrane helix</keyword>
<organism evidence="15 16">
    <name type="scientific">Tribolium castaneum</name>
    <name type="common">Red flour beetle</name>
    <dbReference type="NCBI Taxonomy" id="7070"/>
    <lineage>
        <taxon>Eukaryota</taxon>
        <taxon>Metazoa</taxon>
        <taxon>Ecdysozoa</taxon>
        <taxon>Arthropoda</taxon>
        <taxon>Hexapoda</taxon>
        <taxon>Insecta</taxon>
        <taxon>Pterygota</taxon>
        <taxon>Neoptera</taxon>
        <taxon>Endopterygota</taxon>
        <taxon>Coleoptera</taxon>
        <taxon>Polyphaga</taxon>
        <taxon>Cucujiformia</taxon>
        <taxon>Tenebrionidae</taxon>
        <taxon>Tenebrionidae incertae sedis</taxon>
        <taxon>Tribolium</taxon>
    </lineage>
</organism>
<dbReference type="CDD" id="cd00054">
    <property type="entry name" value="EGF_CA"/>
    <property type="match status" value="1"/>
</dbReference>
<dbReference type="InterPro" id="IPR000073">
    <property type="entry name" value="AB_hydrolase_1"/>
</dbReference>
<dbReference type="GO" id="GO:0007154">
    <property type="term" value="P:cell communication"/>
    <property type="evidence" value="ECO:0007669"/>
    <property type="project" value="InterPro"/>
</dbReference>
<evidence type="ECO:0000256" key="13">
    <source>
        <dbReference type="SAM" id="SignalP"/>
    </source>
</evidence>
<dbReference type="GO" id="GO:0005509">
    <property type="term" value="F:calcium ion binding"/>
    <property type="evidence" value="ECO:0007669"/>
    <property type="project" value="InterPro"/>
</dbReference>
<keyword evidence="10 12" id="KW-1015">Disulfide bond</keyword>
<dbReference type="GO" id="GO:0016298">
    <property type="term" value="F:lipase activity"/>
    <property type="evidence" value="ECO:0000318"/>
    <property type="project" value="GO_Central"/>
</dbReference>
<evidence type="ECO:0000256" key="6">
    <source>
        <dbReference type="ARBA" id="ARBA00022963"/>
    </source>
</evidence>
<sequence length="753" mass="84907">MFLVIVLLGCLIQNSLSEYNNVCPTFEDYYTMRNNSNCWYDFTAEFDVPTVIRLNGYPVIEYRVPTADGFILTMFRIPSKNPKALKYPVYLQHGLVATCAYFVGLKRNSLAFVLADAGYDVWLGNYRGTQYSETHINKTVYQQDYWDHSMDEIVAYDFPASFNTILANTDPDGKIIYIGHSLGTTLSLMYAAEFPEVAKETLRMMVLISPAYTLANMKSPYRLAAPFGAAIMNIVGELEMFRIVSQAQPLKVLTDTLCLESPPLMQFCLQLYNLFYGPHTDFGPEMIPVYFNQLPGGTALKILNHAADLVLGNFRKYNYVDRNVLYYGTEEPPEYDIKKIQVPVYIIYSSSDWATTAPDAVNLWNHLSEEARFGLKNVEVFNHIDFVYGRHARSLVYDDLVQVLNKFVNKPSGNPSVIDGITMKSVFVLFVLCVPCVLSARYVPKWKKQACELPTSQNEHSHYVCDDDGEVKCLPGWTGDLCDVPKCRPGCDPLQGYCNRPGECLCKLGYFGEKCNKCIPLPGCQHGYCNVSFECICHEGWDGIFCSEPICRLDCHSTRGYCDSPGECRCRLGWAGRNCKDCQVLPGCQHGYCDKPLECKCLPGYTGILCQTPICSKTCHKERGYCRKPGECRCKVGWWGNNCEKCYPYPGCVNGNCTRPWECNCKKGWGGMLCDEELNYCETNPDTCKNGAKCVSLTKDDGNYKCLCREGTWGKNCEQSEFSTTVKTPTTTTVAGFNKTKQKTEPLLVDNET</sequence>
<dbReference type="eggNOG" id="KOG1217">
    <property type="taxonomic scope" value="Eukaryota"/>
</dbReference>
<keyword evidence="9" id="KW-0472">Membrane</keyword>
<dbReference type="PROSITE" id="PS00022">
    <property type="entry name" value="EGF_1"/>
    <property type="match status" value="4"/>
</dbReference>
<dbReference type="GO" id="GO:0048731">
    <property type="term" value="P:system development"/>
    <property type="evidence" value="ECO:0007669"/>
    <property type="project" value="UniProtKB-ARBA"/>
</dbReference>
<feature type="disulfide bond" evidence="12">
    <location>
        <begin position="708"/>
        <end position="717"/>
    </location>
</feature>
<dbReference type="PROSITE" id="PS50026">
    <property type="entry name" value="EGF_3"/>
    <property type="match status" value="1"/>
</dbReference>
<evidence type="ECO:0000259" key="14">
    <source>
        <dbReference type="PROSITE" id="PS50026"/>
    </source>
</evidence>
<dbReference type="Gene3D" id="2.10.25.10">
    <property type="entry name" value="Laminin"/>
    <property type="match status" value="6"/>
</dbReference>
<dbReference type="Gene3D" id="3.40.50.1820">
    <property type="entry name" value="alpha/beta hydrolase"/>
    <property type="match status" value="1"/>
</dbReference>
<keyword evidence="16" id="KW-1185">Reference proteome</keyword>
<dbReference type="FunFam" id="3.40.50.1820:FF:000632">
    <property type="entry name" value="Protein CBR-LIPL-6"/>
    <property type="match status" value="1"/>
</dbReference>
<dbReference type="FunFam" id="2.10.25.10:FF:000294">
    <property type="entry name" value="Delta-like protein"/>
    <property type="match status" value="1"/>
</dbReference>
<protein>
    <recommendedName>
        <fullName evidence="14">EGF-like domain-containing protein</fullName>
    </recommendedName>
</protein>
<dbReference type="HOGENOM" id="CLU_373560_0_0_1"/>
<dbReference type="Pfam" id="PF21700">
    <property type="entry name" value="EGF_DL_JAG"/>
    <property type="match status" value="3"/>
</dbReference>
<dbReference type="GO" id="GO:0016042">
    <property type="term" value="P:lipid catabolic process"/>
    <property type="evidence" value="ECO:0007669"/>
    <property type="project" value="UniProtKB-KW"/>
</dbReference>
<feature type="chain" id="PRO_5007309958" description="EGF-like domain-containing protein" evidence="13">
    <location>
        <begin position="18"/>
        <end position="753"/>
    </location>
</feature>
<dbReference type="InParanoid" id="D2A0G9"/>
<keyword evidence="2" id="KW-0217">Developmental protein</keyword>
<evidence type="ECO:0000256" key="12">
    <source>
        <dbReference type="PROSITE-ProRule" id="PRU00076"/>
    </source>
</evidence>
<dbReference type="Pfam" id="PF00053">
    <property type="entry name" value="EGF_laminin"/>
    <property type="match status" value="1"/>
</dbReference>
<dbReference type="GO" id="GO:0016020">
    <property type="term" value="C:membrane"/>
    <property type="evidence" value="ECO:0007669"/>
    <property type="project" value="UniProtKB-SubCell"/>
</dbReference>
<keyword evidence="6" id="KW-0442">Lipid degradation</keyword>
<dbReference type="PANTHER" id="PTHR11005">
    <property type="entry name" value="LYSOSOMAL ACID LIPASE-RELATED"/>
    <property type="match status" value="1"/>
</dbReference>
<proteinExistence type="predicted"/>
<keyword evidence="4" id="KW-0812">Transmembrane</keyword>
<dbReference type="ESTHER" id="trica-d2a0g9">
    <property type="family name" value="Acidic_Lipase"/>
</dbReference>
<dbReference type="GO" id="GO:0048513">
    <property type="term" value="P:animal organ development"/>
    <property type="evidence" value="ECO:0007669"/>
    <property type="project" value="UniProtKB-ARBA"/>
</dbReference>
<dbReference type="SUPFAM" id="SSF53474">
    <property type="entry name" value="alpha/beta-Hydrolases"/>
    <property type="match status" value="1"/>
</dbReference>
<dbReference type="SMART" id="SM00179">
    <property type="entry name" value="EGF_CA"/>
    <property type="match status" value="1"/>
</dbReference>
<reference evidence="15 16" key="2">
    <citation type="journal article" date="2010" name="Nucleic Acids Res.">
        <title>BeetleBase in 2010: revisions to provide comprehensive genomic information for Tribolium castaneum.</title>
        <authorList>
            <person name="Kim H.S."/>
            <person name="Murphy T."/>
            <person name="Xia J."/>
            <person name="Caragea D."/>
            <person name="Park Y."/>
            <person name="Beeman R.W."/>
            <person name="Lorenzen M.D."/>
            <person name="Butcher S."/>
            <person name="Manak J.R."/>
            <person name="Brown S.J."/>
        </authorList>
    </citation>
    <scope>GENOME REANNOTATION</scope>
    <source>
        <strain evidence="15 16">Georgia GA2</strain>
    </source>
</reference>
<dbReference type="FunFam" id="2.10.25.10:FF:000018">
    <property type="entry name" value="Delta-like 1"/>
    <property type="match status" value="3"/>
</dbReference>
<evidence type="ECO:0000256" key="10">
    <source>
        <dbReference type="ARBA" id="ARBA00023157"/>
    </source>
</evidence>
<evidence type="ECO:0000313" key="15">
    <source>
        <dbReference type="EMBL" id="EFA01689.2"/>
    </source>
</evidence>
<evidence type="ECO:0000256" key="3">
    <source>
        <dbReference type="ARBA" id="ARBA00022536"/>
    </source>
</evidence>
<evidence type="ECO:0000256" key="2">
    <source>
        <dbReference type="ARBA" id="ARBA00022473"/>
    </source>
</evidence>
<keyword evidence="8" id="KW-0443">Lipid metabolism</keyword>
<dbReference type="SUPFAM" id="SSF57196">
    <property type="entry name" value="EGF/Laminin"/>
    <property type="match status" value="1"/>
</dbReference>
<keyword evidence="13" id="KW-0732">Signal</keyword>
<evidence type="ECO:0000256" key="4">
    <source>
        <dbReference type="ARBA" id="ARBA00022692"/>
    </source>
</evidence>
<dbReference type="InterPro" id="IPR001774">
    <property type="entry name" value="DSL"/>
</dbReference>
<dbReference type="InterPro" id="IPR000742">
    <property type="entry name" value="EGF"/>
</dbReference>
<name>D2A0G9_TRICA</name>
<dbReference type="OMA" id="QYSETHI"/>
<dbReference type="Pfam" id="PF00561">
    <property type="entry name" value="Abhydrolase_1"/>
    <property type="match status" value="1"/>
</dbReference>